<dbReference type="EMBL" id="CM042020">
    <property type="protein sequence ID" value="KAI3822709.1"/>
    <property type="molecule type" value="Genomic_DNA"/>
</dbReference>
<reference evidence="1 2" key="2">
    <citation type="journal article" date="2022" name="Mol. Ecol. Resour.">
        <title>The genomes of chicory, endive, great burdock and yacon provide insights into Asteraceae paleo-polyploidization history and plant inulin production.</title>
        <authorList>
            <person name="Fan W."/>
            <person name="Wang S."/>
            <person name="Wang H."/>
            <person name="Wang A."/>
            <person name="Jiang F."/>
            <person name="Liu H."/>
            <person name="Zhao H."/>
            <person name="Xu D."/>
            <person name="Zhang Y."/>
        </authorList>
    </citation>
    <scope>NUCLEOTIDE SEQUENCE [LARGE SCALE GENOMIC DNA]</scope>
    <source>
        <strain evidence="2">cv. Yunnan</strain>
        <tissue evidence="1">Leaves</tissue>
    </source>
</reference>
<comment type="caution">
    <text evidence="1">The sequence shown here is derived from an EMBL/GenBank/DDBJ whole genome shotgun (WGS) entry which is preliminary data.</text>
</comment>
<keyword evidence="2" id="KW-1185">Reference proteome</keyword>
<sequence length="103" mass="12199">MMIRVDSNRKLLLEEWVIRSKVVSTNIMTVLNIKWFLQKSLLAKLMKISFTPAIDRLWNLQVKRMLWNANEATSKFKSLILDHVLLNSISEIYYYLVVHSCKN</sequence>
<protein>
    <submittedName>
        <fullName evidence="1">Uncharacterized protein</fullName>
    </submittedName>
</protein>
<evidence type="ECO:0000313" key="2">
    <source>
        <dbReference type="Proteomes" id="UP001056120"/>
    </source>
</evidence>
<accession>A0ACB9JS30</accession>
<evidence type="ECO:0000313" key="1">
    <source>
        <dbReference type="EMBL" id="KAI3822709.1"/>
    </source>
</evidence>
<reference evidence="2" key="1">
    <citation type="journal article" date="2022" name="Mol. Ecol. Resour.">
        <title>The genomes of chicory, endive, great burdock and yacon provide insights into Asteraceae palaeo-polyploidization history and plant inulin production.</title>
        <authorList>
            <person name="Fan W."/>
            <person name="Wang S."/>
            <person name="Wang H."/>
            <person name="Wang A."/>
            <person name="Jiang F."/>
            <person name="Liu H."/>
            <person name="Zhao H."/>
            <person name="Xu D."/>
            <person name="Zhang Y."/>
        </authorList>
    </citation>
    <scope>NUCLEOTIDE SEQUENCE [LARGE SCALE GENOMIC DNA]</scope>
    <source>
        <strain evidence="2">cv. Yunnan</strain>
    </source>
</reference>
<name>A0ACB9JS30_9ASTR</name>
<proteinExistence type="predicted"/>
<gene>
    <name evidence="1" type="ORF">L1987_10305</name>
</gene>
<dbReference type="Proteomes" id="UP001056120">
    <property type="component" value="Linkage Group LG03"/>
</dbReference>
<organism evidence="1 2">
    <name type="scientific">Smallanthus sonchifolius</name>
    <dbReference type="NCBI Taxonomy" id="185202"/>
    <lineage>
        <taxon>Eukaryota</taxon>
        <taxon>Viridiplantae</taxon>
        <taxon>Streptophyta</taxon>
        <taxon>Embryophyta</taxon>
        <taxon>Tracheophyta</taxon>
        <taxon>Spermatophyta</taxon>
        <taxon>Magnoliopsida</taxon>
        <taxon>eudicotyledons</taxon>
        <taxon>Gunneridae</taxon>
        <taxon>Pentapetalae</taxon>
        <taxon>asterids</taxon>
        <taxon>campanulids</taxon>
        <taxon>Asterales</taxon>
        <taxon>Asteraceae</taxon>
        <taxon>Asteroideae</taxon>
        <taxon>Heliantheae alliance</taxon>
        <taxon>Millerieae</taxon>
        <taxon>Smallanthus</taxon>
    </lineage>
</organism>